<dbReference type="GO" id="GO:0000981">
    <property type="term" value="F:DNA-binding transcription factor activity, RNA polymerase II-specific"/>
    <property type="evidence" value="ECO:0007669"/>
    <property type="project" value="InterPro"/>
</dbReference>
<comment type="subcellular location">
    <subcellularLocation>
        <location evidence="1">Nucleus</location>
    </subcellularLocation>
</comment>
<dbReference type="CDD" id="cd00067">
    <property type="entry name" value="GAL4"/>
    <property type="match status" value="1"/>
</dbReference>
<feature type="coiled-coil region" evidence="4">
    <location>
        <begin position="126"/>
        <end position="153"/>
    </location>
</feature>
<dbReference type="InterPro" id="IPR001138">
    <property type="entry name" value="Zn2Cys6_DnaBD"/>
</dbReference>
<dbReference type="Proteomes" id="UP000807025">
    <property type="component" value="Unassembled WGS sequence"/>
</dbReference>
<proteinExistence type="predicted"/>
<dbReference type="PROSITE" id="PS50048">
    <property type="entry name" value="ZN2_CY6_FUNGAL_2"/>
    <property type="match status" value="1"/>
</dbReference>
<protein>
    <recommendedName>
        <fullName evidence="6">Zn(2)-C6 fungal-type domain-containing protein</fullName>
    </recommendedName>
</protein>
<comment type="caution">
    <text evidence="7">The sequence shown here is derived from an EMBL/GenBank/DDBJ whole genome shotgun (WGS) entry which is preliminary data.</text>
</comment>
<feature type="domain" description="Zn(2)-C6 fungal-type" evidence="6">
    <location>
        <begin position="79"/>
        <end position="108"/>
    </location>
</feature>
<evidence type="ECO:0000256" key="3">
    <source>
        <dbReference type="ARBA" id="ARBA00023242"/>
    </source>
</evidence>
<dbReference type="OrthoDB" id="424974at2759"/>
<dbReference type="GO" id="GO:0008270">
    <property type="term" value="F:zinc ion binding"/>
    <property type="evidence" value="ECO:0007669"/>
    <property type="project" value="InterPro"/>
</dbReference>
<dbReference type="PANTHER" id="PTHR31001:SF56">
    <property type="entry name" value="ZN(2)-C6 FUNGAL-TYPE DOMAIN-CONTAINING PROTEIN"/>
    <property type="match status" value="1"/>
</dbReference>
<dbReference type="GO" id="GO:0006351">
    <property type="term" value="P:DNA-templated transcription"/>
    <property type="evidence" value="ECO:0007669"/>
    <property type="project" value="InterPro"/>
</dbReference>
<dbReference type="InterPro" id="IPR007219">
    <property type="entry name" value="XnlR_reg_dom"/>
</dbReference>
<dbReference type="CDD" id="cd12148">
    <property type="entry name" value="fungal_TF_MHR"/>
    <property type="match status" value="1"/>
</dbReference>
<accession>A0A9P6DJ97</accession>
<dbReference type="InterPro" id="IPR036864">
    <property type="entry name" value="Zn2-C6_fun-type_DNA-bd_sf"/>
</dbReference>
<evidence type="ECO:0000259" key="6">
    <source>
        <dbReference type="PROSITE" id="PS50048"/>
    </source>
</evidence>
<organism evidence="7 8">
    <name type="scientific">Pleurotus eryngii</name>
    <name type="common">Boletus of the steppes</name>
    <dbReference type="NCBI Taxonomy" id="5323"/>
    <lineage>
        <taxon>Eukaryota</taxon>
        <taxon>Fungi</taxon>
        <taxon>Dikarya</taxon>
        <taxon>Basidiomycota</taxon>
        <taxon>Agaricomycotina</taxon>
        <taxon>Agaricomycetes</taxon>
        <taxon>Agaricomycetidae</taxon>
        <taxon>Agaricales</taxon>
        <taxon>Pleurotineae</taxon>
        <taxon>Pleurotaceae</taxon>
        <taxon>Pleurotus</taxon>
    </lineage>
</organism>
<feature type="region of interest" description="Disordered" evidence="5">
    <location>
        <begin position="1"/>
        <end position="29"/>
    </location>
</feature>
<keyword evidence="3" id="KW-0539">Nucleus</keyword>
<reference evidence="7" key="1">
    <citation type="submission" date="2020-11" db="EMBL/GenBank/DDBJ databases">
        <authorList>
            <consortium name="DOE Joint Genome Institute"/>
            <person name="Ahrendt S."/>
            <person name="Riley R."/>
            <person name="Andreopoulos W."/>
            <person name="Labutti K."/>
            <person name="Pangilinan J."/>
            <person name="Ruiz-Duenas F.J."/>
            <person name="Barrasa J.M."/>
            <person name="Sanchez-Garcia M."/>
            <person name="Camarero S."/>
            <person name="Miyauchi S."/>
            <person name="Serrano A."/>
            <person name="Linde D."/>
            <person name="Babiker R."/>
            <person name="Drula E."/>
            <person name="Ayuso-Fernandez I."/>
            <person name="Pacheco R."/>
            <person name="Padilla G."/>
            <person name="Ferreira P."/>
            <person name="Barriuso J."/>
            <person name="Kellner H."/>
            <person name="Castanera R."/>
            <person name="Alfaro M."/>
            <person name="Ramirez L."/>
            <person name="Pisabarro A.G."/>
            <person name="Kuo A."/>
            <person name="Tritt A."/>
            <person name="Lipzen A."/>
            <person name="He G."/>
            <person name="Yan M."/>
            <person name="Ng V."/>
            <person name="Cullen D."/>
            <person name="Martin F."/>
            <person name="Rosso M.-N."/>
            <person name="Henrissat B."/>
            <person name="Hibbett D."/>
            <person name="Martinez A.T."/>
            <person name="Grigoriev I.V."/>
        </authorList>
    </citation>
    <scope>NUCLEOTIDE SEQUENCE</scope>
    <source>
        <strain evidence="7">ATCC 90797</strain>
    </source>
</reference>
<dbReference type="GO" id="GO:0005634">
    <property type="term" value="C:nucleus"/>
    <property type="evidence" value="ECO:0007669"/>
    <property type="project" value="UniProtKB-SubCell"/>
</dbReference>
<dbReference type="PROSITE" id="PS00463">
    <property type="entry name" value="ZN2_CY6_FUNGAL_1"/>
    <property type="match status" value="1"/>
</dbReference>
<dbReference type="InterPro" id="IPR050613">
    <property type="entry name" value="Sec_Metabolite_Reg"/>
</dbReference>
<evidence type="ECO:0000313" key="8">
    <source>
        <dbReference type="Proteomes" id="UP000807025"/>
    </source>
</evidence>
<dbReference type="Pfam" id="PF04082">
    <property type="entry name" value="Fungal_trans"/>
    <property type="match status" value="1"/>
</dbReference>
<evidence type="ECO:0000313" key="7">
    <source>
        <dbReference type="EMBL" id="KAF9499045.1"/>
    </source>
</evidence>
<dbReference type="Gene3D" id="4.10.240.10">
    <property type="entry name" value="Zn(2)-C6 fungal-type DNA-binding domain"/>
    <property type="match status" value="1"/>
</dbReference>
<evidence type="ECO:0000256" key="2">
    <source>
        <dbReference type="ARBA" id="ARBA00022723"/>
    </source>
</evidence>
<evidence type="ECO:0000256" key="1">
    <source>
        <dbReference type="ARBA" id="ARBA00004123"/>
    </source>
</evidence>
<dbReference type="GO" id="GO:0003677">
    <property type="term" value="F:DNA binding"/>
    <property type="evidence" value="ECO:0007669"/>
    <property type="project" value="InterPro"/>
</dbReference>
<feature type="compositionally biased region" description="Basic and acidic residues" evidence="5">
    <location>
        <begin position="191"/>
        <end position="201"/>
    </location>
</feature>
<sequence length="800" mass="89071">MDSYTNNNYDRPIKRARSSPDAPGAIGGTLADLGQTSMPKETCAGTTVLPAATRPTASKQENVSTAVNKKEARSSKTLSCNECRRLKLKCDRVFPCQSCCKRGCAEICPDGTLTSGRGSRFILANTEQLHEKINQLCDRVKLLEEALEVLQARSSPDTHPLLAPELLRIKSTFSTETEGIPSSLPSSVDPHPTDNHSHPDEPPFIFGQNRSRLNDSGEDAFVVSSNSRSCASSACSEVPNDLLQLSSAFPVPWAIDLKLRKRIRDCLPPRNEAETLCQAARRNALWQFDLDSSNTFLDNLLHHVYSTTIEELSPRRLALLLMNLAIGSVVSESEPIGSLSGEAYHHLSRAALCEIPLLDIPEFDLVHTIFYMIWYQLMFSDNKEAVTYAWNLMGFVAKLSQGLGLHRDTSRGKVIPEEDDRRRAVFWELVNIDTRLSLSLGRPPSLYIGHIDTRKPAYQMFQAGRSLDGYLYHEWKTRFLTGCLDPILQATIQIDPPPYPYIIHLDALVRDFPAINLLQGKSKPTRSLRMQNAVAVTGLEIAILQLHRRYFLKALSNGREFDLEHEYAPSVVATCIAATSLISSTEELFNWEADLTARFLHFWFNAFSAGVALCLVVVRAPASPLSSHALQSMRGACLLFQRAAKLLPFCAKALPILEKLTLRSQLAYDQHLIQSGTDLALQGSGEARGCISSGFTSAHASLRRCAENIIAHSRNLPGLRQVSPHHNQEEWRMERLPDVYGFNSLGFGTGDRFSRDGEFARLLPHPFAPYSPRIAEDEPFNLECGALTLDLTNTSYMAWF</sequence>
<gene>
    <name evidence="7" type="ORF">BDN71DRAFT_1503427</name>
</gene>
<dbReference type="EMBL" id="MU154534">
    <property type="protein sequence ID" value="KAF9499045.1"/>
    <property type="molecule type" value="Genomic_DNA"/>
</dbReference>
<keyword evidence="4" id="KW-0175">Coiled coil</keyword>
<keyword evidence="2" id="KW-0479">Metal-binding</keyword>
<dbReference type="SMART" id="SM00906">
    <property type="entry name" value="Fungal_trans"/>
    <property type="match status" value="1"/>
</dbReference>
<evidence type="ECO:0000256" key="5">
    <source>
        <dbReference type="SAM" id="MobiDB-lite"/>
    </source>
</evidence>
<dbReference type="PANTHER" id="PTHR31001">
    <property type="entry name" value="UNCHARACTERIZED TRANSCRIPTIONAL REGULATORY PROTEIN"/>
    <property type="match status" value="1"/>
</dbReference>
<evidence type="ECO:0000256" key="4">
    <source>
        <dbReference type="SAM" id="Coils"/>
    </source>
</evidence>
<name>A0A9P6DJ97_PLEER</name>
<dbReference type="AlphaFoldDB" id="A0A9P6DJ97"/>
<feature type="region of interest" description="Disordered" evidence="5">
    <location>
        <begin position="177"/>
        <end position="201"/>
    </location>
</feature>
<dbReference type="SMART" id="SM00066">
    <property type="entry name" value="GAL4"/>
    <property type="match status" value="1"/>
</dbReference>
<keyword evidence="8" id="KW-1185">Reference proteome</keyword>